<dbReference type="AlphaFoldDB" id="A0A8S3RDH8"/>
<dbReference type="PANTHER" id="PTHR14187">
    <property type="entry name" value="ALPHA KINASE/ELONGATION FACTOR 2 KINASE"/>
    <property type="match status" value="1"/>
</dbReference>
<dbReference type="InterPro" id="IPR043129">
    <property type="entry name" value="ATPase_NBD"/>
</dbReference>
<dbReference type="PANTHER" id="PTHR14187:SF5">
    <property type="entry name" value="HEAT SHOCK 70 KDA PROTEIN 12A"/>
    <property type="match status" value="1"/>
</dbReference>
<sequence>MQLYGKEELSKDFMLEGENGLQMPAIKVFAESIKFLRTHFEDHIKNKVDAIKPRDVEWVLTVPAIWPDPAKKFMKEAANAGGIPNSRLILALEPEAASIYCKNLPVDRTLSSGGRSTLDAFAPGTQYLILDAGGGTVDITVQEIKTMATSNRSTWPMVEIGAELKSMKHLTNS</sequence>
<evidence type="ECO:0000313" key="1">
    <source>
        <dbReference type="EMBL" id="CAG2206698.1"/>
    </source>
</evidence>
<dbReference type="SUPFAM" id="SSF53067">
    <property type="entry name" value="Actin-like ATPase domain"/>
    <property type="match status" value="1"/>
</dbReference>
<name>A0A8S3RDH8_MYTED</name>
<dbReference type="Gene3D" id="3.30.420.40">
    <property type="match status" value="1"/>
</dbReference>
<evidence type="ECO:0008006" key="3">
    <source>
        <dbReference type="Google" id="ProtNLM"/>
    </source>
</evidence>
<proteinExistence type="predicted"/>
<organism evidence="1 2">
    <name type="scientific">Mytilus edulis</name>
    <name type="common">Blue mussel</name>
    <dbReference type="NCBI Taxonomy" id="6550"/>
    <lineage>
        <taxon>Eukaryota</taxon>
        <taxon>Metazoa</taxon>
        <taxon>Spiralia</taxon>
        <taxon>Lophotrochozoa</taxon>
        <taxon>Mollusca</taxon>
        <taxon>Bivalvia</taxon>
        <taxon>Autobranchia</taxon>
        <taxon>Pteriomorphia</taxon>
        <taxon>Mytilida</taxon>
        <taxon>Mytiloidea</taxon>
        <taxon>Mytilidae</taxon>
        <taxon>Mytilinae</taxon>
        <taxon>Mytilus</taxon>
    </lineage>
</organism>
<keyword evidence="2" id="KW-1185">Reference proteome</keyword>
<accession>A0A8S3RDH8</accession>
<protein>
    <recommendedName>
        <fullName evidence="3">Heat shock 70 kDa protein 12B</fullName>
    </recommendedName>
</protein>
<dbReference type="EMBL" id="CAJPWZ010001058">
    <property type="protein sequence ID" value="CAG2206698.1"/>
    <property type="molecule type" value="Genomic_DNA"/>
</dbReference>
<dbReference type="OrthoDB" id="2963168at2759"/>
<dbReference type="Proteomes" id="UP000683360">
    <property type="component" value="Unassembled WGS sequence"/>
</dbReference>
<reference evidence="1" key="1">
    <citation type="submission" date="2021-03" db="EMBL/GenBank/DDBJ databases">
        <authorList>
            <person name="Bekaert M."/>
        </authorList>
    </citation>
    <scope>NUCLEOTIDE SEQUENCE</scope>
</reference>
<evidence type="ECO:0000313" key="2">
    <source>
        <dbReference type="Proteomes" id="UP000683360"/>
    </source>
</evidence>
<comment type="caution">
    <text evidence="1">The sequence shown here is derived from an EMBL/GenBank/DDBJ whole genome shotgun (WGS) entry which is preliminary data.</text>
</comment>
<gene>
    <name evidence="1" type="ORF">MEDL_21011</name>
</gene>